<organism evidence="2 3">
    <name type="scientific">Lactuca saligna</name>
    <name type="common">Willowleaf lettuce</name>
    <dbReference type="NCBI Taxonomy" id="75948"/>
    <lineage>
        <taxon>Eukaryota</taxon>
        <taxon>Viridiplantae</taxon>
        <taxon>Streptophyta</taxon>
        <taxon>Embryophyta</taxon>
        <taxon>Tracheophyta</taxon>
        <taxon>Spermatophyta</taxon>
        <taxon>Magnoliopsida</taxon>
        <taxon>eudicotyledons</taxon>
        <taxon>Gunneridae</taxon>
        <taxon>Pentapetalae</taxon>
        <taxon>asterids</taxon>
        <taxon>campanulids</taxon>
        <taxon>Asterales</taxon>
        <taxon>Asteraceae</taxon>
        <taxon>Cichorioideae</taxon>
        <taxon>Cichorieae</taxon>
        <taxon>Lactucinae</taxon>
        <taxon>Lactuca</taxon>
    </lineage>
</organism>
<evidence type="ECO:0000313" key="2">
    <source>
        <dbReference type="EMBL" id="CAI9291720.1"/>
    </source>
</evidence>
<evidence type="ECO:0000259" key="1">
    <source>
        <dbReference type="Pfam" id="PF26130"/>
    </source>
</evidence>
<keyword evidence="3" id="KW-1185">Reference proteome</keyword>
<gene>
    <name evidence="2" type="ORF">LSALG_LOCUS30841</name>
</gene>
<protein>
    <recommendedName>
        <fullName evidence="1">PB1-like domain-containing protein</fullName>
    </recommendedName>
</protein>
<proteinExistence type="predicted"/>
<dbReference type="InterPro" id="IPR058594">
    <property type="entry name" value="PB1-like_dom_pln"/>
</dbReference>
<name>A0AA35ZFN4_LACSI</name>
<sequence>MAPLHNHAMYSSALGGHLKIFSIQLYHGGEFTKFHERKYIKGKQTYVELLDIDTFSVHDIDELIENLGYLDEDINEVEFWDDSGYESSESDDIDFFVYNDNILDDVEVNLKDFNANIDVDAEGVGGKKKKKNVAYEDNDEREFNEVLNNKALL</sequence>
<evidence type="ECO:0000313" key="3">
    <source>
        <dbReference type="Proteomes" id="UP001177003"/>
    </source>
</evidence>
<accession>A0AA35ZFN4</accession>
<dbReference type="Proteomes" id="UP001177003">
    <property type="component" value="Chromosome 6"/>
</dbReference>
<dbReference type="EMBL" id="OX465082">
    <property type="protein sequence ID" value="CAI9291720.1"/>
    <property type="molecule type" value="Genomic_DNA"/>
</dbReference>
<dbReference type="AlphaFoldDB" id="A0AA35ZFN4"/>
<feature type="domain" description="PB1-like" evidence="1">
    <location>
        <begin position="21"/>
        <end position="77"/>
    </location>
</feature>
<reference evidence="2" key="1">
    <citation type="submission" date="2023-04" db="EMBL/GenBank/DDBJ databases">
        <authorList>
            <person name="Vijverberg K."/>
            <person name="Xiong W."/>
            <person name="Schranz E."/>
        </authorList>
    </citation>
    <scope>NUCLEOTIDE SEQUENCE</scope>
</reference>
<dbReference type="Pfam" id="PF26130">
    <property type="entry name" value="PB1-like"/>
    <property type="match status" value="1"/>
</dbReference>